<evidence type="ECO:0000256" key="1">
    <source>
        <dbReference type="ARBA" id="ARBA00022450"/>
    </source>
</evidence>
<dbReference type="EMBL" id="JBEXRX010000170">
    <property type="protein sequence ID" value="MEU0156298.1"/>
    <property type="molecule type" value="Genomic_DNA"/>
</dbReference>
<dbReference type="SMART" id="SM00822">
    <property type="entry name" value="PKS_KR"/>
    <property type="match status" value="1"/>
</dbReference>
<dbReference type="Pfam" id="PF00550">
    <property type="entry name" value="PP-binding"/>
    <property type="match status" value="1"/>
</dbReference>
<dbReference type="Gene3D" id="1.10.1200.10">
    <property type="entry name" value="ACP-like"/>
    <property type="match status" value="1"/>
</dbReference>
<dbReference type="CDD" id="cd00833">
    <property type="entry name" value="PKS"/>
    <property type="match status" value="1"/>
</dbReference>
<dbReference type="Gene3D" id="1.10.1240.100">
    <property type="match status" value="1"/>
</dbReference>
<dbReference type="SUPFAM" id="SSF51735">
    <property type="entry name" value="NAD(P)-binding Rossmann-fold domains"/>
    <property type="match status" value="2"/>
</dbReference>
<evidence type="ECO:0000259" key="4">
    <source>
        <dbReference type="PROSITE" id="PS50075"/>
    </source>
</evidence>
<dbReference type="InterPro" id="IPR013968">
    <property type="entry name" value="PKS_KR"/>
</dbReference>
<dbReference type="SMART" id="SM00823">
    <property type="entry name" value="PKS_PP"/>
    <property type="match status" value="1"/>
</dbReference>
<dbReference type="InterPro" id="IPR020841">
    <property type="entry name" value="PKS_Beta-ketoAc_synthase_dom"/>
</dbReference>
<dbReference type="InterPro" id="IPR014030">
    <property type="entry name" value="Ketoacyl_synth_N"/>
</dbReference>
<dbReference type="Pfam" id="PF00109">
    <property type="entry name" value="ketoacyl-synt"/>
    <property type="match status" value="1"/>
</dbReference>
<keyword evidence="7" id="KW-1185">Reference proteome</keyword>
<dbReference type="InterPro" id="IPR036291">
    <property type="entry name" value="NAD(P)-bd_dom_sf"/>
</dbReference>
<dbReference type="InterPro" id="IPR020806">
    <property type="entry name" value="PKS_PP-bd"/>
</dbReference>
<evidence type="ECO:0000313" key="6">
    <source>
        <dbReference type="EMBL" id="MEU0156298.1"/>
    </source>
</evidence>
<protein>
    <submittedName>
        <fullName evidence="6">SDR family NAD(P)-dependent oxidoreductase</fullName>
    </submittedName>
</protein>
<reference evidence="6 7" key="1">
    <citation type="submission" date="2024-06" db="EMBL/GenBank/DDBJ databases">
        <title>The Natural Products Discovery Center: Release of the First 8490 Sequenced Strains for Exploring Actinobacteria Biosynthetic Diversity.</title>
        <authorList>
            <person name="Kalkreuter E."/>
            <person name="Kautsar S.A."/>
            <person name="Yang D."/>
            <person name="Bader C.D."/>
            <person name="Teijaro C.N."/>
            <person name="Fluegel L."/>
            <person name="Davis C.M."/>
            <person name="Simpson J.R."/>
            <person name="Lauterbach L."/>
            <person name="Steele A.D."/>
            <person name="Gui C."/>
            <person name="Meng S."/>
            <person name="Li G."/>
            <person name="Viehrig K."/>
            <person name="Ye F."/>
            <person name="Su P."/>
            <person name="Kiefer A.F."/>
            <person name="Nichols A."/>
            <person name="Cepeda A.J."/>
            <person name="Yan W."/>
            <person name="Fan B."/>
            <person name="Jiang Y."/>
            <person name="Adhikari A."/>
            <person name="Zheng C.-J."/>
            <person name="Schuster L."/>
            <person name="Cowan T.M."/>
            <person name="Smanski M.J."/>
            <person name="Chevrette M.G."/>
            <person name="De Carvalho L.P.S."/>
            <person name="Shen B."/>
        </authorList>
    </citation>
    <scope>NUCLEOTIDE SEQUENCE [LARGE SCALE GENOMIC DNA]</scope>
    <source>
        <strain evidence="6 7">NPDC006286</strain>
    </source>
</reference>
<keyword evidence="3" id="KW-0808">Transferase</keyword>
<dbReference type="InterPro" id="IPR014031">
    <property type="entry name" value="Ketoacyl_synth_C"/>
</dbReference>
<dbReference type="Pfam" id="PF16197">
    <property type="entry name" value="KAsynt_C_assoc"/>
    <property type="match status" value="1"/>
</dbReference>
<dbReference type="PROSITE" id="PS00606">
    <property type="entry name" value="KS3_1"/>
    <property type="match status" value="1"/>
</dbReference>
<dbReference type="InterPro" id="IPR057326">
    <property type="entry name" value="KR_dom"/>
</dbReference>
<evidence type="ECO:0000256" key="2">
    <source>
        <dbReference type="ARBA" id="ARBA00022553"/>
    </source>
</evidence>
<dbReference type="InterPro" id="IPR050091">
    <property type="entry name" value="PKS_NRPS_Biosynth_Enz"/>
</dbReference>
<dbReference type="SMART" id="SM00825">
    <property type="entry name" value="PKS_KS"/>
    <property type="match status" value="1"/>
</dbReference>
<dbReference type="InterPro" id="IPR016039">
    <property type="entry name" value="Thiolase-like"/>
</dbReference>
<dbReference type="InterPro" id="IPR009081">
    <property type="entry name" value="PP-bd_ACP"/>
</dbReference>
<dbReference type="Proteomes" id="UP001550348">
    <property type="component" value="Unassembled WGS sequence"/>
</dbReference>
<dbReference type="InterPro" id="IPR032821">
    <property type="entry name" value="PKS_assoc"/>
</dbReference>
<dbReference type="InterPro" id="IPR018201">
    <property type="entry name" value="Ketoacyl_synth_AS"/>
</dbReference>
<comment type="caution">
    <text evidence="6">The sequence shown here is derived from an EMBL/GenBank/DDBJ whole genome shotgun (WGS) entry which is preliminary data.</text>
</comment>
<dbReference type="Gene3D" id="3.40.47.10">
    <property type="match status" value="1"/>
</dbReference>
<dbReference type="Pfam" id="PF02801">
    <property type="entry name" value="Ketoacyl-synt_C"/>
    <property type="match status" value="1"/>
</dbReference>
<organism evidence="6 7">
    <name type="scientific">Micromonospora fulviviridis</name>
    <dbReference type="NCBI Taxonomy" id="47860"/>
    <lineage>
        <taxon>Bacteria</taxon>
        <taxon>Bacillati</taxon>
        <taxon>Actinomycetota</taxon>
        <taxon>Actinomycetes</taxon>
        <taxon>Micromonosporales</taxon>
        <taxon>Micromonosporaceae</taxon>
        <taxon>Micromonospora</taxon>
    </lineage>
</organism>
<evidence type="ECO:0000256" key="3">
    <source>
        <dbReference type="ARBA" id="ARBA00022679"/>
    </source>
</evidence>
<proteinExistence type="predicted"/>
<evidence type="ECO:0000313" key="7">
    <source>
        <dbReference type="Proteomes" id="UP001550348"/>
    </source>
</evidence>
<gene>
    <name evidence="6" type="ORF">ABZ071_31335</name>
</gene>
<dbReference type="PANTHER" id="PTHR43775:SF37">
    <property type="entry name" value="SI:DKEY-61P9.11"/>
    <property type="match status" value="1"/>
</dbReference>
<keyword evidence="2" id="KW-0597">Phosphoprotein</keyword>
<dbReference type="InterPro" id="IPR036736">
    <property type="entry name" value="ACP-like_sf"/>
</dbReference>
<evidence type="ECO:0000259" key="5">
    <source>
        <dbReference type="PROSITE" id="PS52004"/>
    </source>
</evidence>
<dbReference type="PANTHER" id="PTHR43775">
    <property type="entry name" value="FATTY ACID SYNTHASE"/>
    <property type="match status" value="1"/>
</dbReference>
<dbReference type="PROSITE" id="PS50075">
    <property type="entry name" value="CARRIER"/>
    <property type="match status" value="1"/>
</dbReference>
<dbReference type="SMART" id="SM01294">
    <property type="entry name" value="PKS_PP_betabranch"/>
    <property type="match status" value="1"/>
</dbReference>
<dbReference type="Pfam" id="PF08659">
    <property type="entry name" value="KR"/>
    <property type="match status" value="1"/>
</dbReference>
<name>A0ABV2VU38_9ACTN</name>
<dbReference type="Gene3D" id="3.40.50.720">
    <property type="entry name" value="NAD(P)-binding Rossmann-like Domain"/>
    <property type="match status" value="1"/>
</dbReference>
<accession>A0ABV2VU38</accession>
<dbReference type="SUPFAM" id="SSF47336">
    <property type="entry name" value="ACP-like"/>
    <property type="match status" value="1"/>
</dbReference>
<dbReference type="RefSeq" id="WP_355667820.1">
    <property type="nucleotide sequence ID" value="NZ_JBEXRX010000170.1"/>
</dbReference>
<dbReference type="PROSITE" id="PS52004">
    <property type="entry name" value="KS3_2"/>
    <property type="match status" value="1"/>
</dbReference>
<feature type="domain" description="Ketosynthase family 3 (KS3)" evidence="5">
    <location>
        <begin position="2"/>
        <end position="434"/>
    </location>
</feature>
<sequence length="1179" mass="127468">MIRPIAVIGMSVEVPDAQDIYALWEAVRDGRNLTRPFPAQRRRDAEEYFRHLTATAVSEVPESEVIFHDGSYLDRIDGIDARFFGMTPKQASTTDPHLRLFLRNMYRAIEDAGYAGRIRGTRTGVYVGFAANPGNSYFEYFTRIDPSLGQVGLVGNVPTMMANRLSRFLDLHGPSIVVDSACSASLVAVHQAKNALLMGDCDMAVVAGARVARAPVNHTYTRIGIESSDGMTRTLDVRADGAGTGEGAGAIVLKLLDRAISDGDQVYAVIRGSAVNHDGGRGGITSPDPNAQAELLLTAWQNADVDPATLGYIELHGTATPVGDPIEFDGMRKAFAHSTDRKQFCYAGSIKANIGHLYESSGVLGLINAVLAMRNRTIPPLANFVSPNPGIDLASGPIRVATEPQKWDSGGEPRRSGVSAFGLGGTNCHVVLEEYLAPEPRSEKGSGNYPFTISAQTETSLKRLANRFVEYIDSGALAGADIDDVCYTSNLTRTSHRHRLALGVSSIADLREKLAGISTPWFPVYSTVADWTSGVAFEPDGSWHESAKSFVDGGPVTAEELYDRRRPRVVSLPLYEFEDEPFFVAFPDSWRERLTTPIETPGSLTHRIELVEVPAARIPDKPVKALALIDTATVAEDVLSASLPEADMLRLESDFVTTEDDLERIADLVADEGYTHLVFALAFEDKPAADVGELDRRMHKNLFGLFFLAKGLAAAGAYVSLVVLTRTALAAVRGDHVVGENSTLAGLAKGIARENTSVPSVLVDIDPSTPPDAVRAALLSDEGGTVVLRGDRRYRELFSELPSDELGGGANYLKPGGTYLITGGTGALGLATAHAFAEQQRGINLVLLSRSGPAAAIGDIAEKVAGLGSNLCVEQADAGDPDSLTRAVKDIQRRFGRIDGIVHAAGIGGGGIIAFRDLSEVEKVVRPKVFGAFVLDQLTRHDRPDFIVHYSSSSAVFPAPGAADYAAANYFLDNMARADADPECHVIAMDWHAWRDIGMGVTYGINHDSVLRALLTEQALEVLDRALRSRQSRVFVGQVHYDGGMAPLLESFGTPLDPAIRERIQRAAEEHHRQNAIGVDHVRQTIKSTEVRLTGRLDGEYSSDEELVARCWANAFGYDEIDVDADFFDLGGDSIMGISLVNDINSVLEVQIEAFDLITERTISRLARHIERLRAAPLE</sequence>
<keyword evidence="1" id="KW-0596">Phosphopantetheine</keyword>
<dbReference type="SUPFAM" id="SSF53901">
    <property type="entry name" value="Thiolase-like"/>
    <property type="match status" value="1"/>
</dbReference>
<feature type="domain" description="Carrier" evidence="4">
    <location>
        <begin position="1099"/>
        <end position="1174"/>
    </location>
</feature>